<accession>A0AC34GCM7</accession>
<name>A0AC34GCM7_9BILA</name>
<evidence type="ECO:0000313" key="2">
    <source>
        <dbReference type="WBParaSite" id="ES5_v2.g27347.t1"/>
    </source>
</evidence>
<dbReference type="WBParaSite" id="ES5_v2.g27347.t1">
    <property type="protein sequence ID" value="ES5_v2.g27347.t1"/>
    <property type="gene ID" value="ES5_v2.g27347"/>
</dbReference>
<proteinExistence type="predicted"/>
<protein>
    <submittedName>
        <fullName evidence="2">Uncharacterized protein</fullName>
    </submittedName>
</protein>
<sequence length="86" mass="9581">MFQSQNNAELPNNERKETVGGRIINGDHNGYSSNVDRGYGHGTHVTGHNNGYLSNIGINHPSRIRVEGDNNGTIENSTRFRMCRLL</sequence>
<reference evidence="2" key="1">
    <citation type="submission" date="2022-11" db="UniProtKB">
        <authorList>
            <consortium name="WormBaseParasite"/>
        </authorList>
    </citation>
    <scope>IDENTIFICATION</scope>
</reference>
<dbReference type="Proteomes" id="UP000887579">
    <property type="component" value="Unplaced"/>
</dbReference>
<organism evidence="1 2">
    <name type="scientific">Panagrolaimus sp. ES5</name>
    <dbReference type="NCBI Taxonomy" id="591445"/>
    <lineage>
        <taxon>Eukaryota</taxon>
        <taxon>Metazoa</taxon>
        <taxon>Ecdysozoa</taxon>
        <taxon>Nematoda</taxon>
        <taxon>Chromadorea</taxon>
        <taxon>Rhabditida</taxon>
        <taxon>Tylenchina</taxon>
        <taxon>Panagrolaimomorpha</taxon>
        <taxon>Panagrolaimoidea</taxon>
        <taxon>Panagrolaimidae</taxon>
        <taxon>Panagrolaimus</taxon>
    </lineage>
</organism>
<evidence type="ECO:0000313" key="1">
    <source>
        <dbReference type="Proteomes" id="UP000887579"/>
    </source>
</evidence>